<dbReference type="PROSITE" id="PS51014">
    <property type="entry name" value="COBK_CBIJ"/>
    <property type="match status" value="1"/>
</dbReference>
<evidence type="ECO:0000256" key="2">
    <source>
        <dbReference type="ARBA" id="ARBA00022573"/>
    </source>
</evidence>
<accession>A0A0F9TJG4</accession>
<name>A0A0F9TJG4_9ZZZZ</name>
<dbReference type="PANTHER" id="PTHR36925">
    <property type="entry name" value="COBALT-PRECORRIN-6A REDUCTASE"/>
    <property type="match status" value="1"/>
</dbReference>
<keyword evidence="2" id="KW-0169">Cobalamin biosynthesis</keyword>
<dbReference type="EMBL" id="LAZR01000248">
    <property type="protein sequence ID" value="KKN79404.1"/>
    <property type="molecule type" value="Genomic_DNA"/>
</dbReference>
<comment type="caution">
    <text evidence="4">The sequence shown here is derived from an EMBL/GenBank/DDBJ whole genome shotgun (WGS) entry which is preliminary data.</text>
</comment>
<evidence type="ECO:0008006" key="5">
    <source>
        <dbReference type="Google" id="ProtNLM"/>
    </source>
</evidence>
<evidence type="ECO:0000313" key="4">
    <source>
        <dbReference type="EMBL" id="KKN79404.1"/>
    </source>
</evidence>
<gene>
    <name evidence="4" type="ORF">LCGC14_0340650</name>
</gene>
<dbReference type="AlphaFoldDB" id="A0A0F9TJG4"/>
<evidence type="ECO:0000256" key="3">
    <source>
        <dbReference type="ARBA" id="ARBA00023002"/>
    </source>
</evidence>
<organism evidence="4">
    <name type="scientific">marine sediment metagenome</name>
    <dbReference type="NCBI Taxonomy" id="412755"/>
    <lineage>
        <taxon>unclassified sequences</taxon>
        <taxon>metagenomes</taxon>
        <taxon>ecological metagenomes</taxon>
    </lineage>
</organism>
<dbReference type="InterPro" id="IPR003723">
    <property type="entry name" value="Precorrin-6x_reduct"/>
</dbReference>
<dbReference type="UniPathway" id="UPA00148"/>
<dbReference type="PANTHER" id="PTHR36925:SF1">
    <property type="entry name" value="COBALT-PRECORRIN-6A REDUCTASE"/>
    <property type="match status" value="1"/>
</dbReference>
<keyword evidence="3" id="KW-0560">Oxidoreductase</keyword>
<sequence>MPAPTETILILGGTAEANQLVSRIRIMRPDARIVLSLAGRTATPVLPEDCVVRVGGFGGVDGLATFLAQEGITHLVDATHPFAAGISRNAARAAEVAGVGRVALVRPAWEQREGDRWTPVACLGDACDALPAKARPLLALGRQHLTPFARRSDLDLAVRMIDPPEPPLPFPADIVLGRPSPDADKEAELLQRLGITHLVCRNSGGAVSYAKVGAARQLGLPVIMIERPPSAPPPVAGSIDEVLTLLGINLSA</sequence>
<dbReference type="NCBIfam" id="NF005968">
    <property type="entry name" value="PRK08057.1-2"/>
    <property type="match status" value="1"/>
</dbReference>
<evidence type="ECO:0000256" key="1">
    <source>
        <dbReference type="ARBA" id="ARBA00004953"/>
    </source>
</evidence>
<proteinExistence type="predicted"/>
<reference evidence="4" key="1">
    <citation type="journal article" date="2015" name="Nature">
        <title>Complex archaea that bridge the gap between prokaryotes and eukaryotes.</title>
        <authorList>
            <person name="Spang A."/>
            <person name="Saw J.H."/>
            <person name="Jorgensen S.L."/>
            <person name="Zaremba-Niedzwiedzka K."/>
            <person name="Martijn J."/>
            <person name="Lind A.E."/>
            <person name="van Eijk R."/>
            <person name="Schleper C."/>
            <person name="Guy L."/>
            <person name="Ettema T.J."/>
        </authorList>
    </citation>
    <scope>NUCLEOTIDE SEQUENCE</scope>
</reference>
<dbReference type="GO" id="GO:0016994">
    <property type="term" value="F:precorrin-6A reductase activity"/>
    <property type="evidence" value="ECO:0007669"/>
    <property type="project" value="InterPro"/>
</dbReference>
<comment type="pathway">
    <text evidence="1">Cofactor biosynthesis; adenosylcobalamin biosynthesis.</text>
</comment>
<dbReference type="Pfam" id="PF02571">
    <property type="entry name" value="CbiJ"/>
    <property type="match status" value="1"/>
</dbReference>
<protein>
    <recommendedName>
        <fullName evidence="5">Precorrin-6A reductase</fullName>
    </recommendedName>
</protein>
<dbReference type="GO" id="GO:0009236">
    <property type="term" value="P:cobalamin biosynthetic process"/>
    <property type="evidence" value="ECO:0007669"/>
    <property type="project" value="UniProtKB-UniPathway"/>
</dbReference>